<feature type="domain" description="Type I restriction modification DNA specificity" evidence="4">
    <location>
        <begin position="4"/>
        <end position="169"/>
    </location>
</feature>
<dbReference type="InterPro" id="IPR000055">
    <property type="entry name" value="Restrct_endonuc_typeI_TRD"/>
</dbReference>
<evidence type="ECO:0000259" key="4">
    <source>
        <dbReference type="Pfam" id="PF01420"/>
    </source>
</evidence>
<dbReference type="InterPro" id="IPR044946">
    <property type="entry name" value="Restrct_endonuc_typeI_TRD_sf"/>
</dbReference>
<name>A0A9X3D8Y5_9SPHI</name>
<dbReference type="EMBL" id="JAPJUH010000001">
    <property type="protein sequence ID" value="MCX3263117.1"/>
    <property type="molecule type" value="Genomic_DNA"/>
</dbReference>
<protein>
    <submittedName>
        <fullName evidence="5">Restriction endonuclease subunit S</fullName>
        <ecNumber evidence="5">3.1.21.-</ecNumber>
    </submittedName>
</protein>
<keyword evidence="6" id="KW-1185">Reference proteome</keyword>
<dbReference type="GO" id="GO:0016787">
    <property type="term" value="F:hydrolase activity"/>
    <property type="evidence" value="ECO:0007669"/>
    <property type="project" value="UniProtKB-KW"/>
</dbReference>
<feature type="domain" description="Type I restriction modification DNA specificity" evidence="4">
    <location>
        <begin position="222"/>
        <end position="379"/>
    </location>
</feature>
<dbReference type="Pfam" id="PF01420">
    <property type="entry name" value="Methylase_S"/>
    <property type="match status" value="2"/>
</dbReference>
<evidence type="ECO:0000313" key="6">
    <source>
        <dbReference type="Proteomes" id="UP001142592"/>
    </source>
</evidence>
<keyword evidence="5" id="KW-0378">Hydrolase</keyword>
<evidence type="ECO:0000256" key="2">
    <source>
        <dbReference type="ARBA" id="ARBA00022747"/>
    </source>
</evidence>
<gene>
    <name evidence="5" type="ORF">OQZ29_00020</name>
</gene>
<evidence type="ECO:0000256" key="1">
    <source>
        <dbReference type="ARBA" id="ARBA00010923"/>
    </source>
</evidence>
<dbReference type="RefSeq" id="WP_010602938.1">
    <property type="nucleotide sequence ID" value="NZ_JAPJUH010000001.1"/>
</dbReference>
<dbReference type="Gene3D" id="3.90.220.20">
    <property type="entry name" value="DNA methylase specificity domains"/>
    <property type="match status" value="2"/>
</dbReference>
<evidence type="ECO:0000256" key="3">
    <source>
        <dbReference type="ARBA" id="ARBA00023125"/>
    </source>
</evidence>
<dbReference type="PANTHER" id="PTHR43140">
    <property type="entry name" value="TYPE-1 RESTRICTION ENZYME ECOKI SPECIFICITY PROTEIN"/>
    <property type="match status" value="1"/>
</dbReference>
<dbReference type="GO" id="GO:0004519">
    <property type="term" value="F:endonuclease activity"/>
    <property type="evidence" value="ECO:0007669"/>
    <property type="project" value="UniProtKB-KW"/>
</dbReference>
<sequence length="654" mass="73591">MREDWIECKSCDLLDVRDGTHDTPRYINDGGFPLITSKNLIKGNIDFSNTKFISEIDMNLINQRSKVDIGDILFAMIGTIGNPVVVKEEPRFSIKNIGLFKNKINIVESLLFKYFLDSPLFLNQLDKRQLLKGTTQKFIPLGSLRDIDFPLAPLPEQRAIVKKLESLFSSLDAGVADLKKAQQQLKIYSQAVLKKAFEGEFVEVKFKELGNAIDPQPSHRTPPVDANGIPYVSIKDIVGNKLELSKARLVSKNVLQEHLNRYTILENDFIIGKIGTIGNPVKVHLPQNYTLSANVVLIQPRKINSNYLYYYFKSSNIEQQFNSGKKATTQAAFGIQKVRDLVIRYPLDDSQQRKIVLDIETKLSVCDSIEQNIKESLEKAEALRQSILKKAFEGNLLTAKELAECKQAADYEPASVLLERIKAEQNKAAAKPSKKKVAEPLVVAKVETPVAKISADIHAGLIAKVIKIHEENSTSIDNLSHIKCEKIAHLVEYHLQIPLGRQPVKDAAGPDDYPHLKSVESRAKKAGFFNIVKKPIGYSYSSASNSGKVIDKFQSALSDEKNRQLDNLIALFLKFDLEVSEIIATTYAGWNNLILNGNANPSDEEIVYESRENWSERKLKIAIERFFKAIEWMRKNEIVPIGYGAVVPFPKKKK</sequence>
<comment type="caution">
    <text evidence="5">The sequence shown here is derived from an EMBL/GenBank/DDBJ whole genome shotgun (WGS) entry which is preliminary data.</text>
</comment>
<organism evidence="5 6">
    <name type="scientific">Pedobacter agri</name>
    <dbReference type="NCBI Taxonomy" id="454586"/>
    <lineage>
        <taxon>Bacteria</taxon>
        <taxon>Pseudomonadati</taxon>
        <taxon>Bacteroidota</taxon>
        <taxon>Sphingobacteriia</taxon>
        <taxon>Sphingobacteriales</taxon>
        <taxon>Sphingobacteriaceae</taxon>
        <taxon>Pedobacter</taxon>
    </lineage>
</organism>
<dbReference type="Proteomes" id="UP001142592">
    <property type="component" value="Unassembled WGS sequence"/>
</dbReference>
<keyword evidence="3" id="KW-0238">DNA-binding</keyword>
<keyword evidence="5" id="KW-0540">Nuclease</keyword>
<dbReference type="PANTHER" id="PTHR43140:SF1">
    <property type="entry name" value="TYPE I RESTRICTION ENZYME ECOKI SPECIFICITY SUBUNIT"/>
    <property type="match status" value="1"/>
</dbReference>
<comment type="similarity">
    <text evidence="1">Belongs to the type-I restriction system S methylase family.</text>
</comment>
<dbReference type="AlphaFoldDB" id="A0A9X3D8Y5"/>
<dbReference type="InterPro" id="IPR051212">
    <property type="entry name" value="Type-I_RE_S_subunit"/>
</dbReference>
<dbReference type="SUPFAM" id="SSF116734">
    <property type="entry name" value="DNA methylase specificity domain"/>
    <property type="match status" value="2"/>
</dbReference>
<dbReference type="CDD" id="cd17246">
    <property type="entry name" value="RMtype1_S_SonII-TRD2-CR2_like"/>
    <property type="match status" value="1"/>
</dbReference>
<dbReference type="EC" id="3.1.21.-" evidence="5"/>
<proteinExistence type="inferred from homology"/>
<accession>A0A9X3D8Y5</accession>
<dbReference type="GO" id="GO:0003677">
    <property type="term" value="F:DNA binding"/>
    <property type="evidence" value="ECO:0007669"/>
    <property type="project" value="UniProtKB-KW"/>
</dbReference>
<evidence type="ECO:0000313" key="5">
    <source>
        <dbReference type="EMBL" id="MCX3263117.1"/>
    </source>
</evidence>
<keyword evidence="2" id="KW-0680">Restriction system</keyword>
<keyword evidence="5" id="KW-0255">Endonuclease</keyword>
<dbReference type="GO" id="GO:0009307">
    <property type="term" value="P:DNA restriction-modification system"/>
    <property type="evidence" value="ECO:0007669"/>
    <property type="project" value="UniProtKB-KW"/>
</dbReference>
<reference evidence="5" key="1">
    <citation type="submission" date="2022-11" db="EMBL/GenBank/DDBJ databases">
        <authorList>
            <person name="Graham C."/>
            <person name="Newman J.D."/>
        </authorList>
    </citation>
    <scope>NUCLEOTIDE SEQUENCE</scope>
    <source>
        <strain evidence="5">DSM 19486</strain>
    </source>
</reference>